<dbReference type="Proteomes" id="UP000191240">
    <property type="component" value="Unassembled WGS sequence"/>
</dbReference>
<accession>A0A1M6FY18</accession>
<sequence>MRKPADKRIRTVEWVLYNEQVLRVAVEEERERETVDTGKDPTARTAVRHATPIKSLMVEGREILKPEKWLHMLELVHEHIPKGDMKNVLQARYKRREHYRVTCRKLCMSQSKYQNTIRRIREYAQMVAIQEGLIKIVE</sequence>
<dbReference type="AlphaFoldDB" id="A0A1M6FY18"/>
<proteinExistence type="predicted"/>
<evidence type="ECO:0008006" key="3">
    <source>
        <dbReference type="Google" id="ProtNLM"/>
    </source>
</evidence>
<dbReference type="RefSeq" id="WP_080326227.1">
    <property type="nucleotide sequence ID" value="NZ_FQYW01000024.1"/>
</dbReference>
<gene>
    <name evidence="1" type="ORF">SAMN02745671_02444</name>
</gene>
<protein>
    <recommendedName>
        <fullName evidence="3">Phage transcriptional activator, RinA family</fullName>
    </recommendedName>
</protein>
<name>A0A1M6FY18_9FIRM</name>
<dbReference type="EMBL" id="FQYW01000024">
    <property type="protein sequence ID" value="SHJ02586.1"/>
    <property type="molecule type" value="Genomic_DNA"/>
</dbReference>
<reference evidence="1 2" key="1">
    <citation type="submission" date="2016-11" db="EMBL/GenBank/DDBJ databases">
        <authorList>
            <person name="Jaros S."/>
            <person name="Januszkiewicz K."/>
            <person name="Wedrychowicz H."/>
        </authorList>
    </citation>
    <scope>NUCLEOTIDE SEQUENCE [LARGE SCALE GENOMIC DNA]</scope>
    <source>
        <strain evidence="1 2">DSM 3074</strain>
    </source>
</reference>
<evidence type="ECO:0000313" key="2">
    <source>
        <dbReference type="Proteomes" id="UP000191240"/>
    </source>
</evidence>
<organism evidence="1 2">
    <name type="scientific">Anaerovibrio lipolyticus DSM 3074</name>
    <dbReference type="NCBI Taxonomy" id="1120997"/>
    <lineage>
        <taxon>Bacteria</taxon>
        <taxon>Bacillati</taxon>
        <taxon>Bacillota</taxon>
        <taxon>Negativicutes</taxon>
        <taxon>Selenomonadales</taxon>
        <taxon>Selenomonadaceae</taxon>
        <taxon>Anaerovibrio</taxon>
    </lineage>
</organism>
<evidence type="ECO:0000313" key="1">
    <source>
        <dbReference type="EMBL" id="SHJ02586.1"/>
    </source>
</evidence>